<keyword evidence="1" id="KW-0378">Hydrolase</keyword>
<dbReference type="EC" id="3.6.4.12" evidence="1"/>
<dbReference type="EMBL" id="QTSX02005039">
    <property type="protein sequence ID" value="KAJ9061826.1"/>
    <property type="molecule type" value="Genomic_DNA"/>
</dbReference>
<reference evidence="1" key="1">
    <citation type="submission" date="2022-04" db="EMBL/GenBank/DDBJ databases">
        <title>Genome of the entomopathogenic fungus Entomophthora muscae.</title>
        <authorList>
            <person name="Elya C."/>
            <person name="Lovett B.R."/>
            <person name="Lee E."/>
            <person name="Macias A.M."/>
            <person name="Hajek A.E."/>
            <person name="De Bivort B.L."/>
            <person name="Kasson M.T."/>
            <person name="De Fine Licht H.H."/>
            <person name="Stajich J.E."/>
        </authorList>
    </citation>
    <scope>NUCLEOTIDE SEQUENCE</scope>
    <source>
        <strain evidence="1">Berkeley</strain>
    </source>
</reference>
<keyword evidence="1" id="KW-0255">Endonuclease</keyword>
<sequence>MGKKSTAKASDPTAKSKAGKGRRRSSPEKLEVKAKESDSGADSKRVKKKICVNQSKNILNPRTPAKPPQVVIAKPRTARKVPEKLTLGAISEPDIKDDPPTAPKTCPKIKNEVSPVRVASPLIPDAAGEVYWGSIPVSKYLRTESNPSRLSGAAVDHNKHVENIISSVSSAAAKLPSCSSNKTESILELARQALNGRSQSIPKLPKAISMERTEPRVNLACFSRKDFNMPFPTGACVPDRGSGSNEGSGVFPEHQQSVSNGKSPGQHRGLVRFLSVPAHVSSSMPMKANTNAPLDVTLSGSILEVSSLNSFETPFQLELSSEPQPKPTAQPSLSPTPNPINKVKSGDIPSSQPQSSNILDSSLDHSAFEAIPPIGTLATPIEDCIDDSFDDLLCSLANQVQPATNPHSATELVLQKQIELSQPPPLVKLETTRTTVASLTEPCITNYAVNPSQSDLPRFDSSLKPNPLTNSTPQSTSTGLPPIRNGTHIDQPPCQTPNHTSLKVEFDFDDLLDDSFEELLKVSPPPCSLPPATGPILNSDDLDFSDSEIDYFLASTKSAPIPSFQAAAQSAVQQGNTLAKGDFGPPAYHQCLVVEVQFQYYSAQDMAWKQDLQKPEKRLRLYDQQCGIERVAHLRDSWLDTKVLTGDCVNIIGEPALGSTAVIIDDDAGYLILNPNILISSTHLAESFSCMRRATLSSRVRVQDSKDKRPLVFGNILHSILQQGLLYNRFDKEFLAQAAKQIIRTSAEGLYMCDMDEAEAEDHIQEALVCLAEWAERYAGPAPRPGGTFYSGSHDSSGLVSVSRVLEVEENMCSPMFGLKGKIDVTVLTVSNNTTQTSLLEIKTGRAIQSTNHRAQTLLYLLMMSEKYQTPISTGWLLYLKGTSGGDMMTRVTGQRSELRAIMQSRNEMTTYLQSPDGHLPDMIKNPHVCKYCPELSPCAAYHGAVEGGTSETSGLGGLFGAKIDHLSPAHKEFFHHWERLLTLEEGKVHHLRQQIWCMLSDERSKVGDCLNEMVVIGEQEIPNPAPSNSLDLEDLVPPRWFTYKMAKVASQADPSLAEMSLAGRMAARHSQSRHPLSNHLPLITFGVGDPVVVSTDSKPGTVQHVSLALGFVKELHQDHIVLNLDRKLKGLPMRCPNFHPTTFQAFEGERDLDFHPRTNINSPPPPQRQRPQLLYRIDKDEMTTGMLQVRNNLVELMVQPAGTVARLRALIVDLVPPSFRAISTQPTPSCLSQTEIDEEISTLNTDQQTALKTVLSAQDYTLILGMPGTGKTTTIARMIRLLVRLGKSVLIAAHTHSAVDTILCKLLTLDFTSFLRLGNVDKVHSLIRKYTPPPSPSVATLRTLYEMSSVVATTCLGVTHPIFLRRTFDYCIIDEASQVTLPICLGPLRFASQFVLVGDHYQLPPLVRNAKAKQGGLANSLFKRLSEAHLRAVVHLHHQYRMNQDIMDVANVLIYQEALRCGTQSIATSMLVLPTPENLHASHLHTGCSSHPSPRTCWIMKTIEPESRVIFFNTDAVPGLDEKLADVTSNPTEVALVSQIVQALALGGIAGDRIGIVSPYRSQLTLLSAAIQPSFPSVEVLTIDRAQGRDKDCIILSMVRSNPGCNVGDLLRDWRRINVAITRARHKLIIVGSVSTLSFGGGAVLSQLVALAQSRQWLYALPRDAPNLHKLPWPTPERSAKPTQ</sequence>
<name>A0ACC2SHU6_9FUNG</name>
<gene>
    <name evidence="1" type="primary">dna2_1</name>
    <name evidence="1" type="ORF">DSO57_1016761</name>
</gene>
<evidence type="ECO:0000313" key="2">
    <source>
        <dbReference type="Proteomes" id="UP001165960"/>
    </source>
</evidence>
<keyword evidence="2" id="KW-1185">Reference proteome</keyword>
<dbReference type="Proteomes" id="UP001165960">
    <property type="component" value="Unassembled WGS sequence"/>
</dbReference>
<organism evidence="1 2">
    <name type="scientific">Entomophthora muscae</name>
    <dbReference type="NCBI Taxonomy" id="34485"/>
    <lineage>
        <taxon>Eukaryota</taxon>
        <taxon>Fungi</taxon>
        <taxon>Fungi incertae sedis</taxon>
        <taxon>Zoopagomycota</taxon>
        <taxon>Entomophthoromycotina</taxon>
        <taxon>Entomophthoromycetes</taxon>
        <taxon>Entomophthorales</taxon>
        <taxon>Entomophthoraceae</taxon>
        <taxon>Entomophthora</taxon>
    </lineage>
</organism>
<proteinExistence type="predicted"/>
<evidence type="ECO:0000313" key="1">
    <source>
        <dbReference type="EMBL" id="KAJ9061826.1"/>
    </source>
</evidence>
<protein>
    <submittedName>
        <fullName evidence="1">DNA replication endonuclease-helicase Dna2</fullName>
        <ecNumber evidence="1">3.6.4.12</ecNumber>
    </submittedName>
</protein>
<comment type="caution">
    <text evidence="1">The sequence shown here is derived from an EMBL/GenBank/DDBJ whole genome shotgun (WGS) entry which is preliminary data.</text>
</comment>
<keyword evidence="1" id="KW-0540">Nuclease</keyword>
<accession>A0ACC2SHU6</accession>